<evidence type="ECO:0000313" key="3">
    <source>
        <dbReference type="EMBL" id="CAG7644635.1"/>
    </source>
</evidence>
<comment type="caution">
    <text evidence="3">The sequence shown here is derived from an EMBL/GenBank/DDBJ whole genome shotgun (WGS) entry which is preliminary data.</text>
</comment>
<sequence length="314" mass="34819">MRQRLSKSQKIIIIILGVTLVTQIFFVAPFLTANTQGAPSSDDAKAAAEISNLTGVKAEEVIRIKQAVGSWNAALEVLKSRHPGGIEAQKEQRSMLLAQAGTGEELVQQLTAQGYTRDEIMQAKLLAERVQSQLQELTDSKRQPLVEQPSMELLSGKKGKDREEAYRKLAESFQAQKAIAFMLQLKKEFGSLEAVLDEYLLSLQAELDLGQYVNDKEAYLKAKNNAMAGLTPDRIVTLSVMEQDLLEKIKTDNHKSVKEDPLNTDLSSVRNQESKEKLSPLPEVPSPAVKDVKPMNPADQIRNELNAINPNKPF</sequence>
<reference evidence="3" key="1">
    <citation type="submission" date="2021-06" db="EMBL/GenBank/DDBJ databases">
        <authorList>
            <person name="Criscuolo A."/>
        </authorList>
    </citation>
    <scope>NUCLEOTIDE SEQUENCE</scope>
    <source>
        <strain evidence="3">CIP111600</strain>
    </source>
</reference>
<accession>A0A916NR40</accession>
<dbReference type="Proteomes" id="UP000693672">
    <property type="component" value="Unassembled WGS sequence"/>
</dbReference>
<keyword evidence="4" id="KW-1185">Reference proteome</keyword>
<gene>
    <name evidence="3" type="ORF">PAESOLCIP111_04753</name>
</gene>
<evidence type="ECO:0000256" key="1">
    <source>
        <dbReference type="SAM" id="MobiDB-lite"/>
    </source>
</evidence>
<dbReference type="EMBL" id="CAJVAS010000028">
    <property type="protein sequence ID" value="CAG7644635.1"/>
    <property type="molecule type" value="Genomic_DNA"/>
</dbReference>
<dbReference type="AlphaFoldDB" id="A0A916NR40"/>
<keyword evidence="2" id="KW-0812">Transmembrane</keyword>
<feature type="region of interest" description="Disordered" evidence="1">
    <location>
        <begin position="255"/>
        <end position="296"/>
    </location>
</feature>
<dbReference type="RefSeq" id="WP_218094469.1">
    <property type="nucleotide sequence ID" value="NZ_CAJVAS010000028.1"/>
</dbReference>
<evidence type="ECO:0000256" key="2">
    <source>
        <dbReference type="SAM" id="Phobius"/>
    </source>
</evidence>
<keyword evidence="2" id="KW-0472">Membrane</keyword>
<protein>
    <submittedName>
        <fullName evidence="3">Uncharacterized protein</fullName>
    </submittedName>
</protein>
<feature type="transmembrane region" description="Helical" evidence="2">
    <location>
        <begin position="12"/>
        <end position="31"/>
    </location>
</feature>
<keyword evidence="2" id="KW-1133">Transmembrane helix</keyword>
<name>A0A916NR40_9BACL</name>
<organism evidence="3 4">
    <name type="scientific">Paenibacillus solanacearum</name>
    <dbReference type="NCBI Taxonomy" id="2048548"/>
    <lineage>
        <taxon>Bacteria</taxon>
        <taxon>Bacillati</taxon>
        <taxon>Bacillota</taxon>
        <taxon>Bacilli</taxon>
        <taxon>Bacillales</taxon>
        <taxon>Paenibacillaceae</taxon>
        <taxon>Paenibacillus</taxon>
    </lineage>
</organism>
<evidence type="ECO:0000313" key="4">
    <source>
        <dbReference type="Proteomes" id="UP000693672"/>
    </source>
</evidence>
<proteinExistence type="predicted"/>